<dbReference type="Proteomes" id="UP001168096">
    <property type="component" value="Unassembled WGS sequence"/>
</dbReference>
<accession>A0ACC7ML03</accession>
<proteinExistence type="predicted"/>
<name>A0ACC7ML03_9BURK</name>
<protein>
    <submittedName>
        <fullName evidence="1">Uncharacterized protein</fullName>
    </submittedName>
</protein>
<gene>
    <name evidence="1" type="ORF">QPK29_033015</name>
</gene>
<evidence type="ECO:0000313" key="2">
    <source>
        <dbReference type="Proteomes" id="UP001168096"/>
    </source>
</evidence>
<sequence length="142" mass="16021">MAPLPKARHRSKQPSDPNFGVRSAMYQLTGRDLTQIHGIGPILALRLIGERGTDMMHVAAVPELYSRRIAGWSMHDSMTSQLVVDALMMGVWRRGKPTASEPAETFRCKIVFANDDCSRLIQAFVLLHAARRPLTNKLRERR</sequence>
<reference evidence="1" key="1">
    <citation type="submission" date="2024-11" db="EMBL/GenBank/DDBJ databases">
        <title>Description of Massilia orientalis sp. nov., isolated from rhizosphere soil of Ageratina adenophora.</title>
        <authorList>
            <person name="Wang Y."/>
        </authorList>
    </citation>
    <scope>NUCLEOTIDE SEQUENCE</scope>
    <source>
        <strain evidence="1">YIM B02787</strain>
    </source>
</reference>
<organism evidence="1 2">
    <name type="scientific">Massilia orientalis</name>
    <dbReference type="NCBI Taxonomy" id="3050128"/>
    <lineage>
        <taxon>Bacteria</taxon>
        <taxon>Pseudomonadati</taxon>
        <taxon>Pseudomonadota</taxon>
        <taxon>Betaproteobacteria</taxon>
        <taxon>Burkholderiales</taxon>
        <taxon>Oxalobacteraceae</taxon>
        <taxon>Telluria group</taxon>
        <taxon>Massilia</taxon>
    </lineage>
</organism>
<dbReference type="EMBL" id="JASNRB020000057">
    <property type="protein sequence ID" value="MFJ1472549.1"/>
    <property type="molecule type" value="Genomic_DNA"/>
</dbReference>
<evidence type="ECO:0000313" key="1">
    <source>
        <dbReference type="EMBL" id="MFJ1472549.1"/>
    </source>
</evidence>
<comment type="caution">
    <text evidence="1">The sequence shown here is derived from an EMBL/GenBank/DDBJ whole genome shotgun (WGS) entry which is preliminary data.</text>
</comment>
<keyword evidence="2" id="KW-1185">Reference proteome</keyword>